<evidence type="ECO:0000256" key="1">
    <source>
        <dbReference type="SAM" id="MobiDB-lite"/>
    </source>
</evidence>
<proteinExistence type="predicted"/>
<keyword evidence="2" id="KW-0732">Signal</keyword>
<accession>A0A6A6WLX5</accession>
<feature type="region of interest" description="Disordered" evidence="1">
    <location>
        <begin position="247"/>
        <end position="275"/>
    </location>
</feature>
<dbReference type="GeneID" id="54490246"/>
<name>A0A6A6WLX5_9PEZI</name>
<evidence type="ECO:0000313" key="3">
    <source>
        <dbReference type="EMBL" id="KAF2763158.1"/>
    </source>
</evidence>
<evidence type="ECO:0000313" key="4">
    <source>
        <dbReference type="Proteomes" id="UP000799437"/>
    </source>
</evidence>
<dbReference type="RefSeq" id="XP_033605609.1">
    <property type="nucleotide sequence ID" value="XM_033749192.1"/>
</dbReference>
<feature type="chain" id="PRO_5025639957" evidence="2">
    <location>
        <begin position="19"/>
        <end position="299"/>
    </location>
</feature>
<dbReference type="EMBL" id="ML996565">
    <property type="protein sequence ID" value="KAF2763158.1"/>
    <property type="molecule type" value="Genomic_DNA"/>
</dbReference>
<dbReference type="AlphaFoldDB" id="A0A6A6WLX5"/>
<protein>
    <submittedName>
        <fullName evidence="3">Uncharacterized protein</fullName>
    </submittedName>
</protein>
<gene>
    <name evidence="3" type="ORF">EJ05DRAFT_534560</name>
</gene>
<dbReference type="OrthoDB" id="2110578at2759"/>
<sequence>MRFSTLAMAAAAASGVVAQEDTSLCGKYTTALLMNNTAENQYMLLQLLVNRVVTGATQEQVSNGSAVPGILAPGNVNGTDVNLLPYFDGSLASTNRNGEAVSVNFLADGGATPLTASPPKPANSTDSPQYYLLTHLYSFFGALLQCQVGSDGFPAYEGNPSMAKVHMFMALTNAENTYFIQQVGAAAVSFGVTMDDVSTVAEALVSTFNYRCSPAAKIVGDMEELQSICQAEDCPLSPNANCDAYPNSGAVSSPTPTPSGSAAMTPTGGSSPTNTGAASTLTYSAGAGVAGLIAAIFAL</sequence>
<evidence type="ECO:0000256" key="2">
    <source>
        <dbReference type="SAM" id="SignalP"/>
    </source>
</evidence>
<feature type="compositionally biased region" description="Low complexity" evidence="1">
    <location>
        <begin position="252"/>
        <end position="275"/>
    </location>
</feature>
<organism evidence="3 4">
    <name type="scientific">Pseudovirgaria hyperparasitica</name>
    <dbReference type="NCBI Taxonomy" id="470096"/>
    <lineage>
        <taxon>Eukaryota</taxon>
        <taxon>Fungi</taxon>
        <taxon>Dikarya</taxon>
        <taxon>Ascomycota</taxon>
        <taxon>Pezizomycotina</taxon>
        <taxon>Dothideomycetes</taxon>
        <taxon>Dothideomycetes incertae sedis</taxon>
        <taxon>Acrospermales</taxon>
        <taxon>Acrospermaceae</taxon>
        <taxon>Pseudovirgaria</taxon>
    </lineage>
</organism>
<feature type="signal peptide" evidence="2">
    <location>
        <begin position="1"/>
        <end position="18"/>
    </location>
</feature>
<keyword evidence="4" id="KW-1185">Reference proteome</keyword>
<dbReference type="Proteomes" id="UP000799437">
    <property type="component" value="Unassembled WGS sequence"/>
</dbReference>
<reference evidence="3" key="1">
    <citation type="journal article" date="2020" name="Stud. Mycol.">
        <title>101 Dothideomycetes genomes: a test case for predicting lifestyles and emergence of pathogens.</title>
        <authorList>
            <person name="Haridas S."/>
            <person name="Albert R."/>
            <person name="Binder M."/>
            <person name="Bloem J."/>
            <person name="Labutti K."/>
            <person name="Salamov A."/>
            <person name="Andreopoulos B."/>
            <person name="Baker S."/>
            <person name="Barry K."/>
            <person name="Bills G."/>
            <person name="Bluhm B."/>
            <person name="Cannon C."/>
            <person name="Castanera R."/>
            <person name="Culley D."/>
            <person name="Daum C."/>
            <person name="Ezra D."/>
            <person name="Gonzalez J."/>
            <person name="Henrissat B."/>
            <person name="Kuo A."/>
            <person name="Liang C."/>
            <person name="Lipzen A."/>
            <person name="Lutzoni F."/>
            <person name="Magnuson J."/>
            <person name="Mondo S."/>
            <person name="Nolan M."/>
            <person name="Ohm R."/>
            <person name="Pangilinan J."/>
            <person name="Park H.-J."/>
            <person name="Ramirez L."/>
            <person name="Alfaro M."/>
            <person name="Sun H."/>
            <person name="Tritt A."/>
            <person name="Yoshinaga Y."/>
            <person name="Zwiers L.-H."/>
            <person name="Turgeon B."/>
            <person name="Goodwin S."/>
            <person name="Spatafora J."/>
            <person name="Crous P."/>
            <person name="Grigoriev I."/>
        </authorList>
    </citation>
    <scope>NUCLEOTIDE SEQUENCE</scope>
    <source>
        <strain evidence="3">CBS 121739</strain>
    </source>
</reference>